<dbReference type="PANTHER" id="PTHR35505">
    <property type="entry name" value="OS01G0600300 PROTEIN"/>
    <property type="match status" value="1"/>
</dbReference>
<reference evidence="2" key="2">
    <citation type="submission" date="2025-08" db="UniProtKB">
        <authorList>
            <consortium name="RefSeq"/>
        </authorList>
    </citation>
    <scope>IDENTIFICATION</scope>
    <source>
        <tissue evidence="2">Young leaves</tissue>
    </source>
</reference>
<name>A0A8B8JQF8_ABRPR</name>
<gene>
    <name evidence="2" type="primary">LOC113848412</name>
</gene>
<dbReference type="AlphaFoldDB" id="A0A8B8JQF8"/>
<evidence type="ECO:0000313" key="1">
    <source>
        <dbReference type="Proteomes" id="UP000694853"/>
    </source>
</evidence>
<sequence length="491" mass="55901">MNLKNDVLPYQPMLKESINRFFAEYRRGVTDFADFSSIFSRMLHTTPNPPIQILWFYAALDFHTSRFRQPSRTISAVKDLFRVLVSCSATCGSMTRIAALAPLLFELCRLMLRERELKSEVESLVEAVVGYISILCGNKEVYDDDVAVLEGDFVDLITVWMVDDCDGDCVKGFFPFVSDRFRKGIEMGCEVGFLAGVVMCEAFLLKMCLGFEAGISKVEMEEKLLASAVQTITGFRSFHFLDTLFRMMLEPVLPVISLLGSENEVLLKDALYNSVMTMEYSFINPQAGFSLHADILKDFAITWLFVAELAVQSAREKGDQGKTMSYVNAFCRSCMPIQLINWVTSQRFDGRKISRPNVSTPIALIKWLLVVEEQGLAVFGDETAKHHTKDNFFTSRTECLLPVIKHFFNKLDKNLFLNSIHEREAVADKLDGDIEMLDNVDTTSFTADDDAHGSRKRKEGIEDDNKTQIKFMRCQFHENSVRENSIIFRQQ</sequence>
<dbReference type="KEGG" id="aprc:113848412"/>
<accession>A0A8B8JQF8</accession>
<dbReference type="PANTHER" id="PTHR35505:SF1">
    <property type="entry name" value="SNF2 DOMAIN PROTEIN"/>
    <property type="match status" value="1"/>
</dbReference>
<organism evidence="1 2">
    <name type="scientific">Abrus precatorius</name>
    <name type="common">Indian licorice</name>
    <name type="synonym">Glycine abrus</name>
    <dbReference type="NCBI Taxonomy" id="3816"/>
    <lineage>
        <taxon>Eukaryota</taxon>
        <taxon>Viridiplantae</taxon>
        <taxon>Streptophyta</taxon>
        <taxon>Embryophyta</taxon>
        <taxon>Tracheophyta</taxon>
        <taxon>Spermatophyta</taxon>
        <taxon>Magnoliopsida</taxon>
        <taxon>eudicotyledons</taxon>
        <taxon>Gunneridae</taxon>
        <taxon>Pentapetalae</taxon>
        <taxon>rosids</taxon>
        <taxon>fabids</taxon>
        <taxon>Fabales</taxon>
        <taxon>Fabaceae</taxon>
        <taxon>Papilionoideae</taxon>
        <taxon>50 kb inversion clade</taxon>
        <taxon>NPAAA clade</taxon>
        <taxon>indigoferoid/millettioid clade</taxon>
        <taxon>Abreae</taxon>
        <taxon>Abrus</taxon>
    </lineage>
</organism>
<reference evidence="1" key="1">
    <citation type="journal article" date="2019" name="Toxins">
        <title>Detection of Abrin-Like and Prepropulchellin-Like Toxin Genes and Transcripts Using Whole Genome Sequencing and Full-Length Transcript Sequencing of Abrus precatorius.</title>
        <authorList>
            <person name="Hovde B.T."/>
            <person name="Daligault H.E."/>
            <person name="Hanschen E.R."/>
            <person name="Kunde Y.A."/>
            <person name="Johnson M.B."/>
            <person name="Starkenburg S.R."/>
            <person name="Johnson S.L."/>
        </authorList>
    </citation>
    <scope>NUCLEOTIDE SEQUENCE [LARGE SCALE GENOMIC DNA]</scope>
</reference>
<dbReference type="OrthoDB" id="1660458at2759"/>
<proteinExistence type="predicted"/>
<keyword evidence="1" id="KW-1185">Reference proteome</keyword>
<dbReference type="GeneID" id="113848412"/>
<dbReference type="Proteomes" id="UP000694853">
    <property type="component" value="Unplaced"/>
</dbReference>
<evidence type="ECO:0000313" key="2">
    <source>
        <dbReference type="RefSeq" id="XP_027333702.1"/>
    </source>
</evidence>
<protein>
    <submittedName>
        <fullName evidence="2">Uncharacterized protein LOC113848412</fullName>
    </submittedName>
</protein>
<dbReference type="RefSeq" id="XP_027333702.1">
    <property type="nucleotide sequence ID" value="XM_027477901.1"/>
</dbReference>